<dbReference type="SMART" id="SM00717">
    <property type="entry name" value="SANT"/>
    <property type="match status" value="2"/>
</dbReference>
<feature type="domain" description="Myb-like" evidence="8">
    <location>
        <begin position="92"/>
        <end position="145"/>
    </location>
</feature>
<evidence type="ECO:0000256" key="3">
    <source>
        <dbReference type="ARBA" id="ARBA00023015"/>
    </source>
</evidence>
<feature type="region of interest" description="Disordered" evidence="7">
    <location>
        <begin position="334"/>
        <end position="358"/>
    </location>
</feature>
<protein>
    <recommendedName>
        <fullName evidence="8">Myb-like domain-containing protein</fullName>
    </recommendedName>
</protein>
<proteinExistence type="predicted"/>
<dbReference type="Gene3D" id="1.10.10.60">
    <property type="entry name" value="Homeodomain-like"/>
    <property type="match status" value="2"/>
</dbReference>
<dbReference type="PANTHER" id="PTHR21654">
    <property type="entry name" value="FI21293P1"/>
    <property type="match status" value="1"/>
</dbReference>
<evidence type="ECO:0000259" key="8">
    <source>
        <dbReference type="PROSITE" id="PS50090"/>
    </source>
</evidence>
<dbReference type="OrthoDB" id="691673at2759"/>
<dbReference type="OMA" id="NETNMVQ"/>
<organism evidence="9 10">
    <name type="scientific">Tetracentron sinense</name>
    <name type="common">Spur-leaf</name>
    <dbReference type="NCBI Taxonomy" id="13715"/>
    <lineage>
        <taxon>Eukaryota</taxon>
        <taxon>Viridiplantae</taxon>
        <taxon>Streptophyta</taxon>
        <taxon>Embryophyta</taxon>
        <taxon>Tracheophyta</taxon>
        <taxon>Spermatophyta</taxon>
        <taxon>Magnoliopsida</taxon>
        <taxon>Trochodendrales</taxon>
        <taxon>Trochodendraceae</taxon>
        <taxon>Tetracentron</taxon>
    </lineage>
</organism>
<reference evidence="9 10" key="1">
    <citation type="submission" date="2020-04" db="EMBL/GenBank/DDBJ databases">
        <title>Plant Genome Project.</title>
        <authorList>
            <person name="Zhang R.-G."/>
        </authorList>
    </citation>
    <scope>NUCLEOTIDE SEQUENCE [LARGE SCALE GENOMIC DNA]</scope>
    <source>
        <strain evidence="9">YNK0</strain>
        <tissue evidence="9">Leaf</tissue>
    </source>
</reference>
<gene>
    <name evidence="9" type="ORF">HHK36_012686</name>
</gene>
<dbReference type="EMBL" id="JABCRI010000008">
    <property type="protein sequence ID" value="KAF8401740.1"/>
    <property type="molecule type" value="Genomic_DNA"/>
</dbReference>
<keyword evidence="4" id="KW-0238">DNA-binding</keyword>
<evidence type="ECO:0000256" key="2">
    <source>
        <dbReference type="ARBA" id="ARBA00022737"/>
    </source>
</evidence>
<evidence type="ECO:0000256" key="5">
    <source>
        <dbReference type="ARBA" id="ARBA00023163"/>
    </source>
</evidence>
<comment type="subcellular location">
    <subcellularLocation>
        <location evidence="1">Nucleus</location>
    </subcellularLocation>
</comment>
<dbReference type="PROSITE" id="PS50090">
    <property type="entry name" value="MYB_LIKE"/>
    <property type="match status" value="2"/>
</dbReference>
<feature type="region of interest" description="Disordered" evidence="7">
    <location>
        <begin position="371"/>
        <end position="446"/>
    </location>
</feature>
<accession>A0A834Z9Q5</accession>
<dbReference type="Pfam" id="PF13837">
    <property type="entry name" value="Myb_DNA-bind_4"/>
    <property type="match status" value="2"/>
</dbReference>
<evidence type="ECO:0000313" key="9">
    <source>
        <dbReference type="EMBL" id="KAF8401740.1"/>
    </source>
</evidence>
<keyword evidence="2" id="KW-0677">Repeat</keyword>
<evidence type="ECO:0000256" key="1">
    <source>
        <dbReference type="ARBA" id="ARBA00004123"/>
    </source>
</evidence>
<name>A0A834Z9Q5_TETSI</name>
<feature type="domain" description="Myb-like" evidence="8">
    <location>
        <begin position="445"/>
        <end position="503"/>
    </location>
</feature>
<dbReference type="InterPro" id="IPR044822">
    <property type="entry name" value="Myb_DNA-bind_4"/>
</dbReference>
<feature type="compositionally biased region" description="Polar residues" evidence="7">
    <location>
        <begin position="371"/>
        <end position="436"/>
    </location>
</feature>
<dbReference type="FunFam" id="1.10.10.60:FF:000061">
    <property type="entry name" value="Trihelix transcription factor GT-2"/>
    <property type="match status" value="2"/>
</dbReference>
<keyword evidence="6" id="KW-0539">Nucleus</keyword>
<evidence type="ECO:0000256" key="6">
    <source>
        <dbReference type="ARBA" id="ARBA00023242"/>
    </source>
</evidence>
<keyword evidence="5" id="KW-0804">Transcription</keyword>
<dbReference type="GO" id="GO:0005634">
    <property type="term" value="C:nucleus"/>
    <property type="evidence" value="ECO:0007669"/>
    <property type="project" value="UniProtKB-SubCell"/>
</dbReference>
<feature type="compositionally biased region" description="Basic and acidic residues" evidence="7">
    <location>
        <begin position="437"/>
        <end position="446"/>
    </location>
</feature>
<dbReference type="AlphaFoldDB" id="A0A834Z9Q5"/>
<comment type="caution">
    <text evidence="9">The sequence shown here is derived from an EMBL/GenBank/DDBJ whole genome shotgun (WGS) entry which is preliminary data.</text>
</comment>
<dbReference type="PANTHER" id="PTHR21654:SF61">
    <property type="entry name" value="TRIHELIX TRANSCRIPTION FACTOR GTL2"/>
    <property type="match status" value="1"/>
</dbReference>
<dbReference type="CDD" id="cd12203">
    <property type="entry name" value="GT1"/>
    <property type="match status" value="1"/>
</dbReference>
<evidence type="ECO:0000256" key="7">
    <source>
        <dbReference type="SAM" id="MobiDB-lite"/>
    </source>
</evidence>
<dbReference type="GO" id="GO:0003677">
    <property type="term" value="F:DNA binding"/>
    <property type="evidence" value="ECO:0007669"/>
    <property type="project" value="UniProtKB-KW"/>
</dbReference>
<evidence type="ECO:0000313" key="10">
    <source>
        <dbReference type="Proteomes" id="UP000655225"/>
    </source>
</evidence>
<dbReference type="Proteomes" id="UP000655225">
    <property type="component" value="Unassembled WGS sequence"/>
</dbReference>
<evidence type="ECO:0000256" key="4">
    <source>
        <dbReference type="ARBA" id="ARBA00023125"/>
    </source>
</evidence>
<keyword evidence="3" id="KW-0805">Transcription regulation</keyword>
<dbReference type="GO" id="GO:0006355">
    <property type="term" value="P:regulation of DNA-templated transcription"/>
    <property type="evidence" value="ECO:0007669"/>
    <property type="project" value="UniProtKB-ARBA"/>
</dbReference>
<sequence length="594" mass="68215">MFNGVPDQFHQFIASRTALTLPFPPSIPLHVSSPTFDPLYSSQNIFQPHFLHQLHHQSSTHDKDEEKEGEERVVLHRSLEIQGVRSIPESMNPWSNDEVLALLRTRSKLESWFPDFTWEHVSRNLAELGFKRSAEKCKEKFEEESRYCNNSSYSKNYSFVSELEALYQGENPQFLTEKMGKPNGEGGEMGLNWEEHSGNETLENPSVENEDVAKKSKTRKRKRYHKFELLKGFCEEIVDKMMVQQEELHNKLLEDVEKRYEERVAREEAWKKQEMDRINKEIDIRAHEQAIACDRQAAIIEFLKKFTSSQFQNQCLLVENDYLLKAPNSSNQLTSHSIIPTQNPNPNCEKYSQNKQESPTLTTIVLDPQNLNSLTTQNNPNEPTSSPIALTPQNPDSSTPAPKTPEVPNSSALPLASKNPNSSTTLSAPQNPNSISNDREDHGKRWPRDEVDSLISLRCNLYNSAEDKEGTKAPLWERISQGMLELGYKRSAKRCKEKWENINKYFRKTKDANKKRSLNSKTCPYFHQLSSLYNQGTLMLPLEGQENHSSSLENCSELPENRLGTSQCDFNEPIVHVDEGERNSVQVPTLDIEF</sequence>
<dbReference type="InterPro" id="IPR001005">
    <property type="entry name" value="SANT/Myb"/>
</dbReference>
<keyword evidence="10" id="KW-1185">Reference proteome</keyword>